<dbReference type="RefSeq" id="WP_259547458.1">
    <property type="nucleotide sequence ID" value="NZ_BAABHW010000001.1"/>
</dbReference>
<dbReference type="Pfam" id="PF00583">
    <property type="entry name" value="Acetyltransf_1"/>
    <property type="match status" value="1"/>
</dbReference>
<comment type="caution">
    <text evidence="4">The sequence shown here is derived from an EMBL/GenBank/DDBJ whole genome shotgun (WGS) entry which is preliminary data.</text>
</comment>
<protein>
    <submittedName>
        <fullName evidence="4">GNAT family N-acetyltransferase</fullName>
    </submittedName>
</protein>
<keyword evidence="5" id="KW-1185">Reference proteome</keyword>
<evidence type="ECO:0000259" key="3">
    <source>
        <dbReference type="PROSITE" id="PS51186"/>
    </source>
</evidence>
<feature type="domain" description="N-acetyltransferase" evidence="3">
    <location>
        <begin position="1"/>
        <end position="137"/>
    </location>
</feature>
<evidence type="ECO:0000256" key="1">
    <source>
        <dbReference type="ARBA" id="ARBA00022679"/>
    </source>
</evidence>
<dbReference type="SUPFAM" id="SSF55729">
    <property type="entry name" value="Acyl-CoA N-acyltransferases (Nat)"/>
    <property type="match status" value="1"/>
</dbReference>
<dbReference type="PANTHER" id="PTHR43420">
    <property type="entry name" value="ACETYLTRANSFERASE"/>
    <property type="match status" value="1"/>
</dbReference>
<dbReference type="InterPro" id="IPR000182">
    <property type="entry name" value="GNAT_dom"/>
</dbReference>
<keyword evidence="2" id="KW-0012">Acyltransferase</keyword>
<dbReference type="InterPro" id="IPR016181">
    <property type="entry name" value="Acyl_CoA_acyltransferase"/>
</dbReference>
<sequence>MTPEVMSALYSAAFPDSRPWTATEIAALLNRPTTHAITAPHGFALIQVIAPEAELLTIVIDPAQQGQGLGRALLDKTLDRAATLGASCLFLEVDMTNAPALALYGSAGFEQAGHRANYYVKPDGSRSDALLLCKALSAAA</sequence>
<dbReference type="Gene3D" id="3.40.630.30">
    <property type="match status" value="1"/>
</dbReference>
<reference evidence="5" key="1">
    <citation type="journal article" date="2019" name="Int. J. Syst. Evol. Microbiol.">
        <title>The Global Catalogue of Microorganisms (GCM) 10K type strain sequencing project: providing services to taxonomists for standard genome sequencing and annotation.</title>
        <authorList>
            <consortium name="The Broad Institute Genomics Platform"/>
            <consortium name="The Broad Institute Genome Sequencing Center for Infectious Disease"/>
            <person name="Wu L."/>
            <person name="Ma J."/>
        </authorList>
    </citation>
    <scope>NUCLEOTIDE SEQUENCE [LARGE SCALE GENOMIC DNA]</scope>
    <source>
        <strain evidence="5">JCM 18015</strain>
    </source>
</reference>
<proteinExistence type="predicted"/>
<dbReference type="InterPro" id="IPR050680">
    <property type="entry name" value="YpeA/RimI_acetyltransf"/>
</dbReference>
<evidence type="ECO:0000313" key="4">
    <source>
        <dbReference type="EMBL" id="GAA5064532.1"/>
    </source>
</evidence>
<dbReference type="EMBL" id="BAABHW010000001">
    <property type="protein sequence ID" value="GAA5064532.1"/>
    <property type="molecule type" value="Genomic_DNA"/>
</dbReference>
<dbReference type="CDD" id="cd04301">
    <property type="entry name" value="NAT_SF"/>
    <property type="match status" value="1"/>
</dbReference>
<dbReference type="Proteomes" id="UP001499910">
    <property type="component" value="Unassembled WGS sequence"/>
</dbReference>
<dbReference type="PANTHER" id="PTHR43420:SF44">
    <property type="entry name" value="ACETYLTRANSFERASE YPEA"/>
    <property type="match status" value="1"/>
</dbReference>
<accession>A0ABP9KRQ3</accession>
<name>A0ABP9KRQ3_9RHOB</name>
<keyword evidence="1" id="KW-0808">Transferase</keyword>
<evidence type="ECO:0000313" key="5">
    <source>
        <dbReference type="Proteomes" id="UP001499910"/>
    </source>
</evidence>
<organism evidence="4 5">
    <name type="scientific">[Roseibacterium] beibuensis</name>
    <dbReference type="NCBI Taxonomy" id="1193142"/>
    <lineage>
        <taxon>Bacteria</taxon>
        <taxon>Pseudomonadati</taxon>
        <taxon>Pseudomonadota</taxon>
        <taxon>Alphaproteobacteria</taxon>
        <taxon>Rhodobacterales</taxon>
        <taxon>Roseobacteraceae</taxon>
        <taxon>Roseicyclus</taxon>
    </lineage>
</organism>
<evidence type="ECO:0000256" key="2">
    <source>
        <dbReference type="ARBA" id="ARBA00023315"/>
    </source>
</evidence>
<dbReference type="PROSITE" id="PS51186">
    <property type="entry name" value="GNAT"/>
    <property type="match status" value="1"/>
</dbReference>
<gene>
    <name evidence="4" type="ORF">GCM10023209_01140</name>
</gene>